<dbReference type="Pfam" id="PF05400">
    <property type="entry name" value="FliT"/>
    <property type="match status" value="1"/>
</dbReference>
<keyword evidence="8" id="KW-0966">Cell projection</keyword>
<evidence type="ECO:0000256" key="3">
    <source>
        <dbReference type="ARBA" id="ARBA00022795"/>
    </source>
</evidence>
<evidence type="ECO:0000256" key="4">
    <source>
        <dbReference type="ARBA" id="ARBA00023186"/>
    </source>
</evidence>
<evidence type="ECO:0000256" key="5">
    <source>
        <dbReference type="ARBA" id="ARBA00093765"/>
    </source>
</evidence>
<evidence type="ECO:0000256" key="7">
    <source>
        <dbReference type="ARBA" id="ARBA00093797"/>
    </source>
</evidence>
<protein>
    <recommendedName>
        <fullName evidence="7">Flagellar protein FliT</fullName>
    </recommendedName>
</protein>
<keyword evidence="8" id="KW-0282">Flagellum</keyword>
<keyword evidence="2" id="KW-0963">Cytoplasm</keyword>
<comment type="caution">
    <text evidence="8">The sequence shown here is derived from an EMBL/GenBank/DDBJ whole genome shotgun (WGS) entry which is preliminary data.</text>
</comment>
<dbReference type="RefSeq" id="WP_270898346.1">
    <property type="nucleotide sequence ID" value="NZ_JBHSPF010000022.1"/>
</dbReference>
<keyword evidence="3" id="KW-1005">Bacterial flagellum biogenesis</keyword>
<evidence type="ECO:0000256" key="6">
    <source>
        <dbReference type="ARBA" id="ARBA00093785"/>
    </source>
</evidence>
<evidence type="ECO:0000313" key="9">
    <source>
        <dbReference type="Proteomes" id="UP001596143"/>
    </source>
</evidence>
<sequence length="120" mass="14222">MSLVKELYFLTKGLYDHVSQPLPEDIEEREQYIEKVDEYLKKRMAILEKVSTEHQWSDAEIKLGRELVKMNEVIKEQLEKSKGQILLDLDELKKKKAYNHQYEKNYGGPTVDGVFFDKKN</sequence>
<comment type="similarity">
    <text evidence="6">Belongs to the bacillales FliT family.</text>
</comment>
<dbReference type="InterPro" id="IPR008622">
    <property type="entry name" value="FliT"/>
</dbReference>
<proteinExistence type="inferred from homology"/>
<evidence type="ECO:0000256" key="1">
    <source>
        <dbReference type="ARBA" id="ARBA00004514"/>
    </source>
</evidence>
<dbReference type="EMBL" id="JBHSPF010000022">
    <property type="protein sequence ID" value="MFC5628470.1"/>
    <property type="molecule type" value="Genomic_DNA"/>
</dbReference>
<comment type="subcellular location">
    <subcellularLocation>
        <location evidence="1">Cytoplasm</location>
        <location evidence="1">Cytosol</location>
    </subcellularLocation>
</comment>
<evidence type="ECO:0000256" key="2">
    <source>
        <dbReference type="ARBA" id="ARBA00022490"/>
    </source>
</evidence>
<gene>
    <name evidence="8" type="ORF">ACFPTR_06100</name>
</gene>
<comment type="function">
    <text evidence="5">May act as an export chaperone for the filament capping protein FliD.</text>
</comment>
<organism evidence="8 9">
    <name type="scientific">Aliibacillus thermotolerans</name>
    <dbReference type="NCBI Taxonomy" id="1834418"/>
    <lineage>
        <taxon>Bacteria</taxon>
        <taxon>Bacillati</taxon>
        <taxon>Bacillota</taxon>
        <taxon>Bacilli</taxon>
        <taxon>Bacillales</taxon>
        <taxon>Bacillaceae</taxon>
        <taxon>Aliibacillus</taxon>
    </lineage>
</organism>
<keyword evidence="8" id="KW-0969">Cilium</keyword>
<dbReference type="Proteomes" id="UP001596143">
    <property type="component" value="Unassembled WGS sequence"/>
</dbReference>
<name>A0ABW0U4W5_9BACI</name>
<evidence type="ECO:0000313" key="8">
    <source>
        <dbReference type="EMBL" id="MFC5628470.1"/>
    </source>
</evidence>
<reference evidence="9" key="1">
    <citation type="journal article" date="2019" name="Int. J. Syst. Evol. Microbiol.">
        <title>The Global Catalogue of Microorganisms (GCM) 10K type strain sequencing project: providing services to taxonomists for standard genome sequencing and annotation.</title>
        <authorList>
            <consortium name="The Broad Institute Genomics Platform"/>
            <consortium name="The Broad Institute Genome Sequencing Center for Infectious Disease"/>
            <person name="Wu L."/>
            <person name="Ma J."/>
        </authorList>
    </citation>
    <scope>NUCLEOTIDE SEQUENCE [LARGE SCALE GENOMIC DNA]</scope>
    <source>
        <strain evidence="9">CGMCC 1.15790</strain>
    </source>
</reference>
<keyword evidence="9" id="KW-1185">Reference proteome</keyword>
<accession>A0ABW0U4W5</accession>
<keyword evidence="4" id="KW-0143">Chaperone</keyword>